<comment type="cofactor">
    <cofactor evidence="1">
        <name>FAD</name>
        <dbReference type="ChEBI" id="CHEBI:57692"/>
    </cofactor>
</comment>
<dbReference type="PANTHER" id="PTHR43884">
    <property type="entry name" value="ACYL-COA DEHYDROGENASE"/>
    <property type="match status" value="1"/>
</dbReference>
<evidence type="ECO:0000313" key="8">
    <source>
        <dbReference type="EMBL" id="SAL01700.1"/>
    </source>
</evidence>
<evidence type="ECO:0000256" key="1">
    <source>
        <dbReference type="ARBA" id="ARBA00001974"/>
    </source>
</evidence>
<dbReference type="AlphaFoldDB" id="A0A158E4P5"/>
<feature type="domain" description="Acyl-CoA dehydrogenase/oxidase C-terminal" evidence="5">
    <location>
        <begin position="236"/>
        <end position="371"/>
    </location>
</feature>
<dbReference type="Proteomes" id="UP000071859">
    <property type="component" value="Unassembled WGS sequence"/>
</dbReference>
<dbReference type="PANTHER" id="PTHR43884:SF40">
    <property type="entry name" value="ACYL-COA DEHYDROGENASE"/>
    <property type="match status" value="1"/>
</dbReference>
<evidence type="ECO:0000259" key="5">
    <source>
        <dbReference type="Pfam" id="PF00441"/>
    </source>
</evidence>
<dbReference type="EMBL" id="FCOX02000046">
    <property type="protein sequence ID" value="SAL01700.1"/>
    <property type="molecule type" value="Genomic_DNA"/>
</dbReference>
<dbReference type="RefSeq" id="WP_062610307.1">
    <property type="nucleotide sequence ID" value="NZ_FCOX02000046.1"/>
</dbReference>
<reference evidence="8" key="1">
    <citation type="submission" date="2016-01" db="EMBL/GenBank/DDBJ databases">
        <authorList>
            <person name="Peeters C."/>
        </authorList>
    </citation>
    <scope>NUCLEOTIDE SEQUENCE</scope>
    <source>
        <strain evidence="8">LMG 29321</strain>
    </source>
</reference>
<gene>
    <name evidence="8" type="ORF">AWB78_06190</name>
</gene>
<protein>
    <submittedName>
        <fullName evidence="8">Acyl-CoA dehydrogenase</fullName>
    </submittedName>
</protein>
<dbReference type="InterPro" id="IPR036250">
    <property type="entry name" value="AcylCo_DH-like_C"/>
</dbReference>
<dbReference type="SUPFAM" id="SSF56645">
    <property type="entry name" value="Acyl-CoA dehydrogenase NM domain-like"/>
    <property type="match status" value="1"/>
</dbReference>
<dbReference type="OrthoDB" id="7795946at2"/>
<accession>A0A158E4P5</accession>
<organism evidence="8 9">
    <name type="scientific">Caballeronia calidae</name>
    <dbReference type="NCBI Taxonomy" id="1777139"/>
    <lineage>
        <taxon>Bacteria</taxon>
        <taxon>Pseudomonadati</taxon>
        <taxon>Pseudomonadota</taxon>
        <taxon>Betaproteobacteria</taxon>
        <taxon>Burkholderiales</taxon>
        <taxon>Burkholderiaceae</taxon>
        <taxon>Caballeronia</taxon>
    </lineage>
</organism>
<dbReference type="Gene3D" id="1.20.140.10">
    <property type="entry name" value="Butyryl-CoA Dehydrogenase, subunit A, domain 3"/>
    <property type="match status" value="1"/>
</dbReference>
<evidence type="ECO:0000313" key="9">
    <source>
        <dbReference type="Proteomes" id="UP000071859"/>
    </source>
</evidence>
<dbReference type="InterPro" id="IPR037069">
    <property type="entry name" value="AcylCoA_DH/ox_N_sf"/>
</dbReference>
<feature type="domain" description="Acyl-CoA dehydrogenase/oxidase N-terminal" evidence="7">
    <location>
        <begin position="6"/>
        <end position="118"/>
    </location>
</feature>
<dbReference type="InterPro" id="IPR009100">
    <property type="entry name" value="AcylCoA_DH/oxidase_NM_dom_sf"/>
</dbReference>
<evidence type="ECO:0000259" key="6">
    <source>
        <dbReference type="Pfam" id="PF02770"/>
    </source>
</evidence>
<dbReference type="InterPro" id="IPR046373">
    <property type="entry name" value="Acyl-CoA_Oxase/DH_mid-dom_sf"/>
</dbReference>
<comment type="similarity">
    <text evidence="2">Belongs to the acyl-CoA dehydrogenase family.</text>
</comment>
<dbReference type="InterPro" id="IPR013786">
    <property type="entry name" value="AcylCoA_DH/ox_N"/>
</dbReference>
<evidence type="ECO:0000256" key="2">
    <source>
        <dbReference type="ARBA" id="ARBA00009347"/>
    </source>
</evidence>
<feature type="domain" description="Acyl-CoA oxidase/dehydrogenase middle" evidence="6">
    <location>
        <begin position="122"/>
        <end position="212"/>
    </location>
</feature>
<evidence type="ECO:0000256" key="3">
    <source>
        <dbReference type="ARBA" id="ARBA00022630"/>
    </source>
</evidence>
<sequence length="380" mass="42009">MDFTLTHEQRMMVDTTRRLNEEVLQPILDAHPCHRSLPKAATKEVLQHLAQLGLTAARLPEFAGGPGLSALDYGLMCEQLSPTVAFILLPHETTITRLHHGCSEIQRERWMRELISAERIICTAATEPDTGSDPRGVRARIRRQAGRLVLNGQKMWISNGSVADLVNVTCLDEQGVLVRVIVDRQQSAFEVKEIPMMGLQQCHLSELSFADCCIPFDNLIEGTGDAAKVLTLTWLANRPIIGLSAVSLAQRAFEAAQEYAMTRRQFGREIGKFQLIQQQLADIETEISASRLLCYSALAAIDRGERANGVSAMAKRFAVSACERAIALSMQVHGSMGLSQELGLEQMARDVRMLSIPDGTPEILTLIQGREITSYDAFRA</sequence>
<dbReference type="CDD" id="cd00567">
    <property type="entry name" value="ACAD"/>
    <property type="match status" value="1"/>
</dbReference>
<dbReference type="InterPro" id="IPR009075">
    <property type="entry name" value="AcylCo_DH/oxidase_C"/>
</dbReference>
<dbReference type="Gene3D" id="1.10.540.10">
    <property type="entry name" value="Acyl-CoA dehydrogenase/oxidase, N-terminal domain"/>
    <property type="match status" value="1"/>
</dbReference>
<evidence type="ECO:0000256" key="4">
    <source>
        <dbReference type="ARBA" id="ARBA00022827"/>
    </source>
</evidence>
<comment type="caution">
    <text evidence="8">The sequence shown here is derived from an EMBL/GenBank/DDBJ whole genome shotgun (WGS) entry which is preliminary data.</text>
</comment>
<dbReference type="SUPFAM" id="SSF47203">
    <property type="entry name" value="Acyl-CoA dehydrogenase C-terminal domain-like"/>
    <property type="match status" value="1"/>
</dbReference>
<keyword evidence="4" id="KW-0274">FAD</keyword>
<dbReference type="GO" id="GO:0050660">
    <property type="term" value="F:flavin adenine dinucleotide binding"/>
    <property type="evidence" value="ECO:0007669"/>
    <property type="project" value="InterPro"/>
</dbReference>
<keyword evidence="3" id="KW-0285">Flavoprotein</keyword>
<dbReference type="Pfam" id="PF00441">
    <property type="entry name" value="Acyl-CoA_dh_1"/>
    <property type="match status" value="1"/>
</dbReference>
<dbReference type="Pfam" id="PF02771">
    <property type="entry name" value="Acyl-CoA_dh_N"/>
    <property type="match status" value="1"/>
</dbReference>
<proteinExistence type="inferred from homology"/>
<dbReference type="GO" id="GO:0003995">
    <property type="term" value="F:acyl-CoA dehydrogenase activity"/>
    <property type="evidence" value="ECO:0007669"/>
    <property type="project" value="TreeGrafter"/>
</dbReference>
<dbReference type="Gene3D" id="2.40.110.10">
    <property type="entry name" value="Butyryl-CoA Dehydrogenase, subunit A, domain 2"/>
    <property type="match status" value="1"/>
</dbReference>
<dbReference type="InterPro" id="IPR006091">
    <property type="entry name" value="Acyl-CoA_Oxase/DH_mid-dom"/>
</dbReference>
<name>A0A158E4P5_9BURK</name>
<keyword evidence="9" id="KW-1185">Reference proteome</keyword>
<evidence type="ECO:0000259" key="7">
    <source>
        <dbReference type="Pfam" id="PF02771"/>
    </source>
</evidence>
<dbReference type="Pfam" id="PF02770">
    <property type="entry name" value="Acyl-CoA_dh_M"/>
    <property type="match status" value="1"/>
</dbReference>